<evidence type="ECO:0000256" key="4">
    <source>
        <dbReference type="SAM" id="SignalP"/>
    </source>
</evidence>
<keyword evidence="4" id="KW-0732">Signal</keyword>
<comment type="similarity">
    <text evidence="2">Belongs to the MEI4L family.</text>
</comment>
<protein>
    <recommendedName>
        <fullName evidence="7">Meiosis-specific protein MEI4</fullName>
    </recommendedName>
</protein>
<dbReference type="GO" id="GO:0007283">
    <property type="term" value="P:spermatogenesis"/>
    <property type="evidence" value="ECO:0007669"/>
    <property type="project" value="TreeGrafter"/>
</dbReference>
<reference evidence="5" key="1">
    <citation type="submission" date="2025-08" db="UniProtKB">
        <authorList>
            <consortium name="Ensembl"/>
        </authorList>
    </citation>
    <scope>IDENTIFICATION</scope>
</reference>
<evidence type="ECO:0000256" key="3">
    <source>
        <dbReference type="SAM" id="MobiDB-lite"/>
    </source>
</evidence>
<feature type="region of interest" description="Disordered" evidence="3">
    <location>
        <begin position="34"/>
        <end position="58"/>
    </location>
</feature>
<dbReference type="GO" id="GO:0048477">
    <property type="term" value="P:oogenesis"/>
    <property type="evidence" value="ECO:0007669"/>
    <property type="project" value="TreeGrafter"/>
</dbReference>
<dbReference type="Pfam" id="PF13971">
    <property type="entry name" value="Mei4"/>
    <property type="match status" value="1"/>
</dbReference>
<name>A0A3Q3JBN6_MONAL</name>
<feature type="chain" id="PRO_5018776657" description="Meiosis-specific protein MEI4" evidence="4">
    <location>
        <begin position="27"/>
        <end position="351"/>
    </location>
</feature>
<dbReference type="Ensembl" id="ENSMALT00000014474.1">
    <property type="protein sequence ID" value="ENSMALP00000014170.1"/>
    <property type="gene ID" value="ENSMALG00000009970.1"/>
</dbReference>
<reference evidence="5" key="2">
    <citation type="submission" date="2025-09" db="UniProtKB">
        <authorList>
            <consortium name="Ensembl"/>
        </authorList>
    </citation>
    <scope>IDENTIFICATION</scope>
</reference>
<dbReference type="GO" id="GO:0000800">
    <property type="term" value="C:lateral element"/>
    <property type="evidence" value="ECO:0007669"/>
    <property type="project" value="TreeGrafter"/>
</dbReference>
<sequence>MQSEQGLSKGASQAKWFLMRAQLALAVAVIKSTPPGASGREHAEALSRELKSQDESWKQKAQGLQQEVLRLRQEMLIIRVTSEAKSSAVAADHDTTVDNVSEDLFGSGSVVHSADLQLLSDSETPELFERDPQPAIASPQPPVPCSFPARPWGKPVAPHVHFLQSLCALHRVAGNGRGLDALWFSPDGDTRSVLVDSVCQLLDSVVTACRDPPPLGPCDFVQQACQVAAQAMDLICSRRLASVELMRCVEESLKELTGMLLHSNQSSGLEAAQRLVQCLVTLGSSSMSESFLIGHILAQISAPTGFGSPYRGRRTRGLTGSLWISIRTHATSSGSWRSSCRSQSPASRSQK</sequence>
<dbReference type="PANTHER" id="PTHR28575">
    <property type="entry name" value="MEIOSIS-SPECIFIC PROTEIN MEI4"/>
    <property type="match status" value="1"/>
</dbReference>
<proteinExistence type="inferred from homology"/>
<evidence type="ECO:0000313" key="5">
    <source>
        <dbReference type="Ensembl" id="ENSMALP00000014170.1"/>
    </source>
</evidence>
<evidence type="ECO:0000256" key="2">
    <source>
        <dbReference type="ARBA" id="ARBA00093453"/>
    </source>
</evidence>
<evidence type="ECO:0000313" key="6">
    <source>
        <dbReference type="Proteomes" id="UP000261600"/>
    </source>
</evidence>
<accession>A0A3Q3JBN6</accession>
<dbReference type="GO" id="GO:0006310">
    <property type="term" value="P:DNA recombination"/>
    <property type="evidence" value="ECO:0007669"/>
    <property type="project" value="InterPro"/>
</dbReference>
<dbReference type="PANTHER" id="PTHR28575:SF1">
    <property type="entry name" value="MEIOSIS-SPECIFIC PROTEIN MEI4"/>
    <property type="match status" value="1"/>
</dbReference>
<keyword evidence="1" id="KW-0469">Meiosis</keyword>
<keyword evidence="6" id="KW-1185">Reference proteome</keyword>
<dbReference type="GO" id="GO:0007129">
    <property type="term" value="P:homologous chromosome pairing at meiosis"/>
    <property type="evidence" value="ECO:0007669"/>
    <property type="project" value="TreeGrafter"/>
</dbReference>
<organism evidence="5 6">
    <name type="scientific">Monopterus albus</name>
    <name type="common">Swamp eel</name>
    <dbReference type="NCBI Taxonomy" id="43700"/>
    <lineage>
        <taxon>Eukaryota</taxon>
        <taxon>Metazoa</taxon>
        <taxon>Chordata</taxon>
        <taxon>Craniata</taxon>
        <taxon>Vertebrata</taxon>
        <taxon>Euteleostomi</taxon>
        <taxon>Actinopterygii</taxon>
        <taxon>Neopterygii</taxon>
        <taxon>Teleostei</taxon>
        <taxon>Neoteleostei</taxon>
        <taxon>Acanthomorphata</taxon>
        <taxon>Anabantaria</taxon>
        <taxon>Synbranchiformes</taxon>
        <taxon>Synbranchidae</taxon>
        <taxon>Monopterus</taxon>
    </lineage>
</organism>
<feature type="signal peptide" evidence="4">
    <location>
        <begin position="1"/>
        <end position="26"/>
    </location>
</feature>
<dbReference type="Proteomes" id="UP000261600">
    <property type="component" value="Unplaced"/>
</dbReference>
<dbReference type="InterPro" id="IPR025888">
    <property type="entry name" value="MEI4"/>
</dbReference>
<feature type="compositionally biased region" description="Basic and acidic residues" evidence="3">
    <location>
        <begin position="39"/>
        <end position="58"/>
    </location>
</feature>
<evidence type="ECO:0008006" key="7">
    <source>
        <dbReference type="Google" id="ProtNLM"/>
    </source>
</evidence>
<dbReference type="GO" id="GO:0042138">
    <property type="term" value="P:meiotic DNA double-strand break formation"/>
    <property type="evidence" value="ECO:0007669"/>
    <property type="project" value="InterPro"/>
</dbReference>
<dbReference type="AlphaFoldDB" id="A0A3Q3JBN6"/>
<evidence type="ECO:0000256" key="1">
    <source>
        <dbReference type="ARBA" id="ARBA00023254"/>
    </source>
</evidence>